<dbReference type="Pfam" id="PF13306">
    <property type="entry name" value="LRR_5"/>
    <property type="match status" value="2"/>
</dbReference>
<dbReference type="InterPro" id="IPR001245">
    <property type="entry name" value="Ser-Thr/Tyr_kinase_cat_dom"/>
</dbReference>
<sequence length="817" mass="92141">MNSPSDYQHEININNFKKGKRISRGGFGIIYQVESKRSNNSYAAKIIDCGDDEDQCNRIIEREVGIMIIVQHPTIIKFIGYSKIDFNGEHNITIIMDLAKNGSLADVLKKIEQNNAPDNYTATSRQIIVTGVARGMKYLHDHRIIHRDLKSGNVLLDDNFNPHITDFGMSKIFELGHSYSQTQNGGTLPYMAPEILEEERYDRKVDVYAFGILMYEVLTDCVPYPELVSGKMTEFAFRINVVNKKLRPKFDSQIKDSIKKLIEKCWAHDPNERPTFDEIFSMLSSDDYILDNVDKDEFRLYLDDFCDFAMKDQISIEKDDQTTKSTEKISIKPHHNLEDNLIIEEDNQQQNEVNYLGCYTTANDMSIKEFNSLTISSQKQIARDLKDSFSRKCIPLFNKIYNLITFLEKVPAINDIQCIEIHDNDRKVLSELDVSNIVQLKWNAIELIHKNNLLTSSRLIDIKNTFDRFCFEIKYPSESFSEIYQIVLRYTNISPNYYIAIYFAQAGTVDTTFRNNREINFVSFDSSVKSIGESSFDLCKSLIEVSIPNSITSIAESAFNECTSLKNVFVPSSVTSIGENCFTQCTSLNEIIMSYSIKSIENYCFENCSTIRQIVIPSSVTVIKGGAFSGCSSLYIVSIPSSVMTIEDEAFSDCVSLTYMTIPSSVTYIGQDAFQNCISLRQVLFDSPSSLNTIDGSAFYECTSLEEIEIPPSVTDIGASAFLHNTSLKKVVLSPLMSIISDSLFCGCSSLEQITIPPSVTIIKEAAFGRCASLKQITIPSSVKSIETCAFSGCPLLPKSSIPASLNKDEIWTNECE</sequence>
<reference evidence="2 3" key="1">
    <citation type="submission" date="2024-04" db="EMBL/GenBank/DDBJ databases">
        <title>Tritrichomonas musculus Genome.</title>
        <authorList>
            <person name="Alves-Ferreira E."/>
            <person name="Grigg M."/>
            <person name="Lorenzi H."/>
            <person name="Galac M."/>
        </authorList>
    </citation>
    <scope>NUCLEOTIDE SEQUENCE [LARGE SCALE GENOMIC DNA]</scope>
    <source>
        <strain evidence="2 3">EAF2021</strain>
    </source>
</reference>
<dbReference type="InterPro" id="IPR008271">
    <property type="entry name" value="Ser/Thr_kinase_AS"/>
</dbReference>
<dbReference type="InterPro" id="IPR032675">
    <property type="entry name" value="LRR_dom_sf"/>
</dbReference>
<proteinExistence type="predicted"/>
<dbReference type="Proteomes" id="UP001470230">
    <property type="component" value="Unassembled WGS sequence"/>
</dbReference>
<accession>A0ABR2KTW1</accession>
<keyword evidence="3" id="KW-1185">Reference proteome</keyword>
<evidence type="ECO:0000313" key="3">
    <source>
        <dbReference type="Proteomes" id="UP001470230"/>
    </source>
</evidence>
<gene>
    <name evidence="2" type="ORF">M9Y10_022998</name>
</gene>
<dbReference type="SMART" id="SM00220">
    <property type="entry name" value="S_TKc"/>
    <property type="match status" value="1"/>
</dbReference>
<dbReference type="InterPro" id="IPR026906">
    <property type="entry name" value="LRR_5"/>
</dbReference>
<feature type="domain" description="Protein kinase" evidence="1">
    <location>
        <begin position="16"/>
        <end position="289"/>
    </location>
</feature>
<dbReference type="Gene3D" id="3.80.10.10">
    <property type="entry name" value="Ribonuclease Inhibitor"/>
    <property type="match status" value="2"/>
</dbReference>
<protein>
    <recommendedName>
        <fullName evidence="1">Protein kinase domain-containing protein</fullName>
    </recommendedName>
</protein>
<dbReference type="EMBL" id="JAPFFF010000003">
    <property type="protein sequence ID" value="KAK8894563.1"/>
    <property type="molecule type" value="Genomic_DNA"/>
</dbReference>
<dbReference type="SUPFAM" id="SSF52058">
    <property type="entry name" value="L domain-like"/>
    <property type="match status" value="1"/>
</dbReference>
<dbReference type="InterPro" id="IPR051681">
    <property type="entry name" value="Ser/Thr_Kinases-Pseudokinases"/>
</dbReference>
<dbReference type="SUPFAM" id="SSF56112">
    <property type="entry name" value="Protein kinase-like (PK-like)"/>
    <property type="match status" value="1"/>
</dbReference>
<dbReference type="InterPro" id="IPR011009">
    <property type="entry name" value="Kinase-like_dom_sf"/>
</dbReference>
<dbReference type="PROSITE" id="PS50011">
    <property type="entry name" value="PROTEIN_KINASE_DOM"/>
    <property type="match status" value="1"/>
</dbReference>
<dbReference type="Pfam" id="PF00069">
    <property type="entry name" value="Pkinase"/>
    <property type="match status" value="1"/>
</dbReference>
<evidence type="ECO:0000259" key="1">
    <source>
        <dbReference type="PROSITE" id="PS50011"/>
    </source>
</evidence>
<dbReference type="CDD" id="cd13999">
    <property type="entry name" value="STKc_MAP3K-like"/>
    <property type="match status" value="1"/>
</dbReference>
<dbReference type="InterPro" id="IPR000719">
    <property type="entry name" value="Prot_kinase_dom"/>
</dbReference>
<dbReference type="PANTHER" id="PTHR44329:SF214">
    <property type="entry name" value="PROTEIN KINASE DOMAIN-CONTAINING PROTEIN"/>
    <property type="match status" value="1"/>
</dbReference>
<dbReference type="Gene3D" id="1.10.510.10">
    <property type="entry name" value="Transferase(Phosphotransferase) domain 1"/>
    <property type="match status" value="1"/>
</dbReference>
<dbReference type="PRINTS" id="PR00109">
    <property type="entry name" value="TYRKINASE"/>
</dbReference>
<organism evidence="2 3">
    <name type="scientific">Tritrichomonas musculus</name>
    <dbReference type="NCBI Taxonomy" id="1915356"/>
    <lineage>
        <taxon>Eukaryota</taxon>
        <taxon>Metamonada</taxon>
        <taxon>Parabasalia</taxon>
        <taxon>Tritrichomonadida</taxon>
        <taxon>Tritrichomonadidae</taxon>
        <taxon>Tritrichomonas</taxon>
    </lineage>
</organism>
<name>A0ABR2KTW1_9EUKA</name>
<evidence type="ECO:0000313" key="2">
    <source>
        <dbReference type="EMBL" id="KAK8894563.1"/>
    </source>
</evidence>
<dbReference type="PANTHER" id="PTHR44329">
    <property type="entry name" value="SERINE/THREONINE-PROTEIN KINASE TNNI3K-RELATED"/>
    <property type="match status" value="1"/>
</dbReference>
<comment type="caution">
    <text evidence="2">The sequence shown here is derived from an EMBL/GenBank/DDBJ whole genome shotgun (WGS) entry which is preliminary data.</text>
</comment>
<dbReference type="PROSITE" id="PS00108">
    <property type="entry name" value="PROTEIN_KINASE_ST"/>
    <property type="match status" value="1"/>
</dbReference>